<dbReference type="EMBL" id="BMIF01000008">
    <property type="protein sequence ID" value="GGA71730.1"/>
    <property type="molecule type" value="Genomic_DNA"/>
</dbReference>
<comment type="caution">
    <text evidence="1">The sequence shown here is derived from an EMBL/GenBank/DDBJ whole genome shotgun (WGS) entry which is preliminary data.</text>
</comment>
<sequence>MRVHYLLDDDIWAGMCDTNLPLAYRKRLFSLARSIRPVLKRAEHIYVTSEALQARFGQRGRIVSPCLVQPVKHLEHHASGRLRIVFPGTRARLQDLASIAAPLARFLREHPDCELHTFLGDYAPGELRLANIVHHKPQSWSAYTNTLQREQFHIGIVPALPTRFNAARSHNKILELASYGAAPVYGSGLPFRHMAAEAGAAILCNNSVGWYDLLSSLNQDRHLVQRVAANNSRLALRLGLPEALRRFWQNEFGILPATEKVAA</sequence>
<dbReference type="Proteomes" id="UP000636264">
    <property type="component" value="Unassembled WGS sequence"/>
</dbReference>
<reference evidence="1" key="2">
    <citation type="submission" date="2020-09" db="EMBL/GenBank/DDBJ databases">
        <authorList>
            <person name="Sun Q."/>
            <person name="Zhou Y."/>
        </authorList>
    </citation>
    <scope>NUCLEOTIDE SEQUENCE</scope>
    <source>
        <strain evidence="1">CGMCC 1.15320</strain>
    </source>
</reference>
<dbReference type="AlphaFoldDB" id="A0A916RUZ7"/>
<name>A0A916RUZ7_9HYPH</name>
<reference evidence="1" key="1">
    <citation type="journal article" date="2014" name="Int. J. Syst. Evol. Microbiol.">
        <title>Complete genome sequence of Corynebacterium casei LMG S-19264T (=DSM 44701T), isolated from a smear-ripened cheese.</title>
        <authorList>
            <consortium name="US DOE Joint Genome Institute (JGI-PGF)"/>
            <person name="Walter F."/>
            <person name="Albersmeier A."/>
            <person name="Kalinowski J."/>
            <person name="Ruckert C."/>
        </authorList>
    </citation>
    <scope>NUCLEOTIDE SEQUENCE</scope>
    <source>
        <strain evidence="1">CGMCC 1.15320</strain>
    </source>
</reference>
<accession>A0A916RUZ7</accession>
<gene>
    <name evidence="1" type="ORF">GCM10011385_26950</name>
</gene>
<keyword evidence="2" id="KW-1185">Reference proteome</keyword>
<evidence type="ECO:0000313" key="2">
    <source>
        <dbReference type="Proteomes" id="UP000636264"/>
    </source>
</evidence>
<organism evidence="1 2">
    <name type="scientific">Nitratireductor aestuarii</name>
    <dbReference type="NCBI Taxonomy" id="1735103"/>
    <lineage>
        <taxon>Bacteria</taxon>
        <taxon>Pseudomonadati</taxon>
        <taxon>Pseudomonadota</taxon>
        <taxon>Alphaproteobacteria</taxon>
        <taxon>Hyphomicrobiales</taxon>
        <taxon>Phyllobacteriaceae</taxon>
        <taxon>Nitratireductor</taxon>
    </lineage>
</organism>
<protein>
    <submittedName>
        <fullName evidence="1">Uncharacterized protein</fullName>
    </submittedName>
</protein>
<evidence type="ECO:0000313" key="1">
    <source>
        <dbReference type="EMBL" id="GGA71730.1"/>
    </source>
</evidence>
<proteinExistence type="predicted"/>